<name>A0ACC6M7E5_9BACI</name>
<comment type="caution">
    <text evidence="1">The sequence shown here is derived from an EMBL/GenBank/DDBJ whole genome shotgun (WGS) entry which is preliminary data.</text>
</comment>
<gene>
    <name evidence="1" type="ORF">SH601_12140</name>
</gene>
<sequence length="314" mass="36911">MIVKPPEKTEQLRQLEIIMKRRSSIPSDLSELYGRELAGYLGEQSLPYYLHLASFTSHYDLYNLRLEFNNYHFQMDGLFLFPTFFLLIEVKHLKGTISINQAGQLIQTKESEEKIYQHPLHQANLQKEQLQHLLYSLGHDTIPIHTLTTLTHREANLTFHDPDVIPIQQLPFRIKELSKTYAEAQLIADKRLQLSKQLISLHRNRPLSFSKLTKDNVKNIKRGVYCPRCEAIMKRIYGTWKCYSCGCQDKQAHLSALIDYSYLFGYSITNKQARWFLLLDSIYTTSRLLKQLDIESKGRTKFRIYNLKNLLLRK</sequence>
<accession>A0ACC6M7E5</accession>
<keyword evidence="2" id="KW-1185">Reference proteome</keyword>
<dbReference type="EMBL" id="JAWZSR010000007">
    <property type="protein sequence ID" value="MDX8046732.1"/>
    <property type="molecule type" value="Genomic_DNA"/>
</dbReference>
<protein>
    <submittedName>
        <fullName evidence="1">Nuclease-related domain-containing protein</fullName>
    </submittedName>
</protein>
<reference evidence="1" key="1">
    <citation type="submission" date="2023-11" db="EMBL/GenBank/DDBJ databases">
        <title>Gracilibacillus pellucida a moderately halophilic bacterium isolated from saline soil in Xinjiang province.</title>
        <authorList>
            <person name="Zhang Z."/>
            <person name="Tan F."/>
            <person name="Wang Y."/>
            <person name="Xia M."/>
        </authorList>
    </citation>
    <scope>NUCLEOTIDE SEQUENCE</scope>
    <source>
        <strain evidence="1">S3-1-1</strain>
    </source>
</reference>
<evidence type="ECO:0000313" key="1">
    <source>
        <dbReference type="EMBL" id="MDX8046732.1"/>
    </source>
</evidence>
<evidence type="ECO:0000313" key="2">
    <source>
        <dbReference type="Proteomes" id="UP001277972"/>
    </source>
</evidence>
<organism evidence="1 2">
    <name type="scientific">Gracilibacillus pellucidus</name>
    <dbReference type="NCBI Taxonomy" id="3095368"/>
    <lineage>
        <taxon>Bacteria</taxon>
        <taxon>Bacillati</taxon>
        <taxon>Bacillota</taxon>
        <taxon>Bacilli</taxon>
        <taxon>Bacillales</taxon>
        <taxon>Bacillaceae</taxon>
        <taxon>Gracilibacillus</taxon>
    </lineage>
</organism>
<proteinExistence type="predicted"/>
<dbReference type="Proteomes" id="UP001277972">
    <property type="component" value="Unassembled WGS sequence"/>
</dbReference>